<accession>A0A964RPZ0</accession>
<sequence>MLESERLLLKPLSFNELLHIRNNEIDAIETCIESEAMDDSVIAAISKKLKWLSH</sequence>
<protein>
    <submittedName>
        <fullName evidence="1">Uncharacterized protein</fullName>
    </submittedName>
</protein>
<evidence type="ECO:0000313" key="2">
    <source>
        <dbReference type="Proteomes" id="UP000656077"/>
    </source>
</evidence>
<dbReference type="Proteomes" id="UP000656077">
    <property type="component" value="Unassembled WGS sequence"/>
</dbReference>
<name>A0A964RPZ0_9CLOT</name>
<dbReference type="AlphaFoldDB" id="A0A964RPZ0"/>
<dbReference type="RefSeq" id="WP_160360280.1">
    <property type="nucleotide sequence ID" value="NZ_WSRQ01000034.1"/>
</dbReference>
<organism evidence="1 2">
    <name type="scientific">Clostridium chromiireducens</name>
    <dbReference type="NCBI Taxonomy" id="225345"/>
    <lineage>
        <taxon>Bacteria</taxon>
        <taxon>Bacillati</taxon>
        <taxon>Bacillota</taxon>
        <taxon>Clostridia</taxon>
        <taxon>Eubacteriales</taxon>
        <taxon>Clostridiaceae</taxon>
        <taxon>Clostridium</taxon>
    </lineage>
</organism>
<proteinExistence type="predicted"/>
<gene>
    <name evidence="1" type="ORF">GKZ28_17965</name>
</gene>
<evidence type="ECO:0000313" key="1">
    <source>
        <dbReference type="EMBL" id="MVX65570.1"/>
    </source>
</evidence>
<reference evidence="1" key="1">
    <citation type="submission" date="2019-12" db="EMBL/GenBank/DDBJ databases">
        <title>Microbes associate with the intestines of laboratory mice.</title>
        <authorList>
            <person name="Navarre W."/>
            <person name="Wong E."/>
        </authorList>
    </citation>
    <scope>NUCLEOTIDE SEQUENCE</scope>
    <source>
        <strain evidence="1">NM79_F5</strain>
    </source>
</reference>
<comment type="caution">
    <text evidence="1">The sequence shown here is derived from an EMBL/GenBank/DDBJ whole genome shotgun (WGS) entry which is preliminary data.</text>
</comment>
<dbReference type="EMBL" id="WSRQ01000034">
    <property type="protein sequence ID" value="MVX65570.1"/>
    <property type="molecule type" value="Genomic_DNA"/>
</dbReference>